<dbReference type="Gene3D" id="2.120.10.80">
    <property type="entry name" value="Kelch-type beta propeller"/>
    <property type="match status" value="2"/>
</dbReference>
<evidence type="ECO:0000256" key="1">
    <source>
        <dbReference type="ARBA" id="ARBA00022441"/>
    </source>
</evidence>
<evidence type="ECO:0000259" key="7">
    <source>
        <dbReference type="SMART" id="SM00306"/>
    </source>
</evidence>
<keyword evidence="4" id="KW-0677">Repeat</keyword>
<dbReference type="SUPFAM" id="SSF51294">
    <property type="entry name" value="Hedgehog/intein (Hint) domain"/>
    <property type="match status" value="1"/>
</dbReference>
<dbReference type="InterPro" id="IPR001767">
    <property type="entry name" value="Hedgehog_Hint"/>
</dbReference>
<dbReference type="OrthoDB" id="432528at2759"/>
<feature type="chain" id="PRO_5004018306" evidence="6">
    <location>
        <begin position="27"/>
        <end position="728"/>
    </location>
</feature>
<dbReference type="InterPro" id="IPR001657">
    <property type="entry name" value="Hedgehog"/>
</dbReference>
<dbReference type="SMART" id="SM00306">
    <property type="entry name" value="HintN"/>
    <property type="match status" value="1"/>
</dbReference>
<proteinExistence type="predicted"/>
<evidence type="ECO:0000256" key="2">
    <source>
        <dbReference type="ARBA" id="ARBA00022473"/>
    </source>
</evidence>
<organism evidence="8 9">
    <name type="scientific">Cyanidioschyzon merolae (strain NIES-3377 / 10D)</name>
    <name type="common">Unicellular red alga</name>
    <dbReference type="NCBI Taxonomy" id="280699"/>
    <lineage>
        <taxon>Eukaryota</taxon>
        <taxon>Rhodophyta</taxon>
        <taxon>Bangiophyceae</taxon>
        <taxon>Cyanidiales</taxon>
        <taxon>Cyanidiaceae</taxon>
        <taxon>Cyanidioschyzon</taxon>
    </lineage>
</organism>
<keyword evidence="1" id="KW-0880">Kelch repeat</keyword>
<dbReference type="Pfam" id="PF24681">
    <property type="entry name" value="Kelch_KLHDC2_KLHL20_DRC7"/>
    <property type="match status" value="1"/>
</dbReference>
<reference evidence="8 9" key="1">
    <citation type="journal article" date="2004" name="Nature">
        <title>Genome sequence of the ultrasmall unicellular red alga Cyanidioschyzon merolae 10D.</title>
        <authorList>
            <person name="Matsuzaki M."/>
            <person name="Misumi O."/>
            <person name="Shin-i T."/>
            <person name="Maruyama S."/>
            <person name="Takahara M."/>
            <person name="Miyagishima S."/>
            <person name="Mori T."/>
            <person name="Nishida K."/>
            <person name="Yagisawa F."/>
            <person name="Nishida K."/>
            <person name="Yoshida Y."/>
            <person name="Nishimura Y."/>
            <person name="Nakao S."/>
            <person name="Kobayashi T."/>
            <person name="Momoyama Y."/>
            <person name="Higashiyama T."/>
            <person name="Minoda A."/>
            <person name="Sano M."/>
            <person name="Nomoto H."/>
            <person name="Oishi K."/>
            <person name="Hayashi H."/>
            <person name="Ohta F."/>
            <person name="Nishizaka S."/>
            <person name="Haga S."/>
            <person name="Miura S."/>
            <person name="Morishita T."/>
            <person name="Kabeya Y."/>
            <person name="Terasawa K."/>
            <person name="Suzuki Y."/>
            <person name="Ishii Y."/>
            <person name="Asakawa S."/>
            <person name="Takano H."/>
            <person name="Ohta N."/>
            <person name="Kuroiwa H."/>
            <person name="Tanaka K."/>
            <person name="Shimizu N."/>
            <person name="Sugano S."/>
            <person name="Sato N."/>
            <person name="Nozaki H."/>
            <person name="Ogasawara N."/>
            <person name="Kohara Y."/>
            <person name="Kuroiwa T."/>
        </authorList>
    </citation>
    <scope>NUCLEOTIDE SEQUENCE [LARGE SCALE GENOMIC DNA]</scope>
    <source>
        <strain evidence="8 9">10D</strain>
    </source>
</reference>
<feature type="compositionally biased region" description="Low complexity" evidence="5">
    <location>
        <begin position="461"/>
        <end position="470"/>
    </location>
</feature>
<gene>
    <name evidence="8" type="ORF">CYME_CMG220C</name>
</gene>
<reference evidence="8 9" key="2">
    <citation type="journal article" date="2007" name="BMC Biol.">
        <title>A 100%-complete sequence reveals unusually simple genomic features in the hot-spring red alga Cyanidioschyzon merolae.</title>
        <authorList>
            <person name="Nozaki H."/>
            <person name="Takano H."/>
            <person name="Misumi O."/>
            <person name="Terasawa K."/>
            <person name="Matsuzaki M."/>
            <person name="Maruyama S."/>
            <person name="Nishida K."/>
            <person name="Yagisawa F."/>
            <person name="Yoshida Y."/>
            <person name="Fujiwara T."/>
            <person name="Takio S."/>
            <person name="Tamura K."/>
            <person name="Chung S.J."/>
            <person name="Nakamura S."/>
            <person name="Kuroiwa H."/>
            <person name="Tanaka K."/>
            <person name="Sato N."/>
            <person name="Kuroiwa T."/>
        </authorList>
    </citation>
    <scope>NUCLEOTIDE SEQUENCE [LARGE SCALE GENOMIC DNA]</scope>
    <source>
        <strain evidence="8 9">10D</strain>
    </source>
</reference>
<dbReference type="PANTHER" id="PTHR46093">
    <property type="entry name" value="ACYL-COA-BINDING DOMAIN-CONTAINING PROTEIN 5"/>
    <property type="match status" value="1"/>
</dbReference>
<dbReference type="InterPro" id="IPR006141">
    <property type="entry name" value="Intein_N"/>
</dbReference>
<dbReference type="InterPro" id="IPR036844">
    <property type="entry name" value="Hint_dom_sf"/>
</dbReference>
<evidence type="ECO:0000256" key="5">
    <source>
        <dbReference type="SAM" id="MobiDB-lite"/>
    </source>
</evidence>
<feature type="domain" description="Hint" evidence="7">
    <location>
        <begin position="485"/>
        <end position="622"/>
    </location>
</feature>
<dbReference type="GO" id="GO:0048731">
    <property type="term" value="P:system development"/>
    <property type="evidence" value="ECO:0007669"/>
    <property type="project" value="UniProtKB-ARBA"/>
</dbReference>
<keyword evidence="3 6" id="KW-0732">Signal</keyword>
<keyword evidence="9" id="KW-1185">Reference proteome</keyword>
<sequence>MRKRYFSIVRLLVIVLVVSSTHSVRGVLSSEDTFLWTWIGGSNSTDSSGSYGVQGVPNTSTVPPARYGAAFWTGVDGVLWLFGGSDSSGVFGDLWNYNLSTFSWTWVGGSASLNSEGVYGSLGVPNKSNYPPSRTESASWSDSYGNLWLYGGQNFNSGYSDMWMYNVSSGEWTWVQGSTETNVSPIYGTLGNSSSSNTPGARFQPATWVGLDGQFYLFGGFKPFGPLYGDLWQYNTVTNEWSWIGGTQQQTPSGSYGTFRQASPNNYPAGRAGATSWRDLDGNFWLFGGFGQIVGSSNLLNDLWLYNVSSKEWTWMSGNDSVGSNGSVYGEKGVPSSSNTPGYRSGSSGFVDSSNTLYLFGGSSPGVCNDLWTFNITSLEWTWVDGDDTTNGAYSYGEVNKTSNTTLPPPRYGAVLWNTDQNDPVLFGGQGSSGSYNDLFTLYIATSTPMPTATPTPTASPTPSVTASPSATTNVTQTAVGEGSAVCFPADASVLIDGLGNSLLISELRSGMAVIGVNGRGQLVEDSVLGWLHNEPGATAEILAIKTLSGKQLRLTRQHLVYRVIEHSRDFDSMTTAFSCISQKQQQQHQKHVGQSLELGTSAVVAVFAEDIRVGDALLDVAAQLPDPVVAIETLVTHNGLYAPLTRSGRLAVDGVLVSCYGTYASHAVAHAVLWPARVDALRKVWGSGLGTEGIVGIMPYAERLYHIWTSAARVLTEARVSVVVAAC</sequence>
<dbReference type="PRINTS" id="PR00632">
    <property type="entry name" value="SONICHHOG"/>
</dbReference>
<dbReference type="GO" id="GO:0007267">
    <property type="term" value="P:cell-cell signaling"/>
    <property type="evidence" value="ECO:0007669"/>
    <property type="project" value="InterPro"/>
</dbReference>
<feature type="region of interest" description="Disordered" evidence="5">
    <location>
        <begin position="451"/>
        <end position="470"/>
    </location>
</feature>
<dbReference type="EMBL" id="AP006489">
    <property type="protein sequence ID" value="BAM79709.1"/>
    <property type="molecule type" value="Genomic_DNA"/>
</dbReference>
<dbReference type="RefSeq" id="XP_005535995.1">
    <property type="nucleotide sequence ID" value="XM_005535938.1"/>
</dbReference>
<dbReference type="GO" id="GO:0016539">
    <property type="term" value="P:intein-mediated protein splicing"/>
    <property type="evidence" value="ECO:0007669"/>
    <property type="project" value="InterPro"/>
</dbReference>
<evidence type="ECO:0000256" key="6">
    <source>
        <dbReference type="SAM" id="SignalP"/>
    </source>
</evidence>
<dbReference type="Pfam" id="PF01079">
    <property type="entry name" value="Hint"/>
    <property type="match status" value="1"/>
</dbReference>
<dbReference type="InterPro" id="IPR003587">
    <property type="entry name" value="Hint_dom_N"/>
</dbReference>
<dbReference type="GeneID" id="16993195"/>
<dbReference type="GO" id="GO:0016540">
    <property type="term" value="P:protein autoprocessing"/>
    <property type="evidence" value="ECO:0007669"/>
    <property type="project" value="InterPro"/>
</dbReference>
<keyword evidence="2" id="KW-0217">Developmental protein</keyword>
<dbReference type="KEGG" id="cme:CYME_CMG220C"/>
<evidence type="ECO:0000313" key="8">
    <source>
        <dbReference type="EMBL" id="BAM79709.1"/>
    </source>
</evidence>
<dbReference type="SUPFAM" id="SSF117281">
    <property type="entry name" value="Kelch motif"/>
    <property type="match status" value="2"/>
</dbReference>
<dbReference type="Proteomes" id="UP000007014">
    <property type="component" value="Chromosome 7"/>
</dbReference>
<accession>M1V7E5</accession>
<dbReference type="PANTHER" id="PTHR46093:SF18">
    <property type="entry name" value="FIBRONECTIN TYPE-III DOMAIN-CONTAINING PROTEIN"/>
    <property type="match status" value="1"/>
</dbReference>
<dbReference type="AlphaFoldDB" id="M1V7E5"/>
<feature type="signal peptide" evidence="6">
    <location>
        <begin position="1"/>
        <end position="26"/>
    </location>
</feature>
<evidence type="ECO:0000256" key="3">
    <source>
        <dbReference type="ARBA" id="ARBA00022729"/>
    </source>
</evidence>
<dbReference type="PROSITE" id="PS50817">
    <property type="entry name" value="INTEIN_N_TER"/>
    <property type="match status" value="1"/>
</dbReference>
<evidence type="ECO:0000256" key="4">
    <source>
        <dbReference type="ARBA" id="ARBA00022737"/>
    </source>
</evidence>
<dbReference type="InterPro" id="IPR015915">
    <property type="entry name" value="Kelch-typ_b-propeller"/>
</dbReference>
<evidence type="ECO:0000313" key="9">
    <source>
        <dbReference type="Proteomes" id="UP000007014"/>
    </source>
</evidence>
<protein>
    <submittedName>
        <fullName evidence="8">Similar to hedgehog protein</fullName>
    </submittedName>
</protein>
<dbReference type="Gene3D" id="2.170.16.10">
    <property type="entry name" value="Hedgehog/Intein (Hint) domain"/>
    <property type="match status" value="1"/>
</dbReference>
<name>M1V7E5_CYAM1</name>
<dbReference type="CDD" id="cd00081">
    <property type="entry name" value="Hint"/>
    <property type="match status" value="1"/>
</dbReference>